<comment type="subcellular location">
    <subcellularLocation>
        <location evidence="1">Membrane</location>
    </subcellularLocation>
</comment>
<keyword evidence="8 9" id="KW-0472">Membrane</keyword>
<dbReference type="InterPro" id="IPR003439">
    <property type="entry name" value="ABC_transporter-like_ATP-bd"/>
</dbReference>
<keyword evidence="2" id="KW-0813">Transport</keyword>
<dbReference type="CDD" id="cd18596">
    <property type="entry name" value="ABC_6TM_VMR1_D1_like"/>
    <property type="match status" value="1"/>
</dbReference>
<keyword evidence="14" id="KW-1185">Reference proteome</keyword>
<feature type="transmembrane region" description="Helical" evidence="9">
    <location>
        <begin position="752"/>
        <end position="773"/>
    </location>
</feature>
<evidence type="ECO:0000256" key="7">
    <source>
        <dbReference type="ARBA" id="ARBA00022989"/>
    </source>
</evidence>
<dbReference type="GO" id="GO:0000329">
    <property type="term" value="C:fungal-type vacuole membrane"/>
    <property type="evidence" value="ECO:0007669"/>
    <property type="project" value="TreeGrafter"/>
</dbReference>
<feature type="signal peptide" evidence="10">
    <location>
        <begin position="1"/>
        <end position="15"/>
    </location>
</feature>
<dbReference type="InterPro" id="IPR050173">
    <property type="entry name" value="ABC_transporter_C-like"/>
</dbReference>
<feature type="transmembrane region" description="Helical" evidence="9">
    <location>
        <begin position="351"/>
        <end position="367"/>
    </location>
</feature>
<dbReference type="Pfam" id="PF00664">
    <property type="entry name" value="ABC_membrane"/>
    <property type="match status" value="2"/>
</dbReference>
<feature type="transmembrane region" description="Helical" evidence="9">
    <location>
        <begin position="314"/>
        <end position="339"/>
    </location>
</feature>
<dbReference type="Pfam" id="PF00005">
    <property type="entry name" value="ABC_tran"/>
    <property type="match status" value="2"/>
</dbReference>
<dbReference type="SUPFAM" id="SSF52540">
    <property type="entry name" value="P-loop containing nucleoside triphosphate hydrolases"/>
    <property type="match status" value="2"/>
</dbReference>
<dbReference type="Gene3D" id="3.40.50.300">
    <property type="entry name" value="P-loop containing nucleotide triphosphate hydrolases"/>
    <property type="match status" value="2"/>
</dbReference>
<dbReference type="GO" id="GO:0005524">
    <property type="term" value="F:ATP binding"/>
    <property type="evidence" value="ECO:0007669"/>
    <property type="project" value="UniProtKB-KW"/>
</dbReference>
<feature type="transmembrane region" description="Helical" evidence="9">
    <location>
        <begin position="842"/>
        <end position="871"/>
    </location>
</feature>
<evidence type="ECO:0000256" key="8">
    <source>
        <dbReference type="ARBA" id="ARBA00023136"/>
    </source>
</evidence>
<proteinExistence type="predicted"/>
<dbReference type="InterPro" id="IPR027417">
    <property type="entry name" value="P-loop_NTPase"/>
</dbReference>
<dbReference type="AlphaFoldDB" id="A0A2C5ZMB4"/>
<feature type="chain" id="PRO_5012406214" description="ABC transporter domain-containing protein" evidence="10">
    <location>
        <begin position="16"/>
        <end position="1255"/>
    </location>
</feature>
<evidence type="ECO:0000256" key="3">
    <source>
        <dbReference type="ARBA" id="ARBA00022692"/>
    </source>
</evidence>
<dbReference type="Proteomes" id="UP000224854">
    <property type="component" value="Unassembled WGS sequence"/>
</dbReference>
<evidence type="ECO:0000256" key="2">
    <source>
        <dbReference type="ARBA" id="ARBA00022448"/>
    </source>
</evidence>
<protein>
    <recommendedName>
        <fullName evidence="15">ABC transporter domain-containing protein</fullName>
    </recommendedName>
</protein>
<evidence type="ECO:0008006" key="15">
    <source>
        <dbReference type="Google" id="ProtNLM"/>
    </source>
</evidence>
<evidence type="ECO:0000256" key="1">
    <source>
        <dbReference type="ARBA" id="ARBA00004370"/>
    </source>
</evidence>
<feature type="domain" description="ABC transporter" evidence="11">
    <location>
        <begin position="1037"/>
        <end position="1254"/>
    </location>
</feature>
<dbReference type="Gene3D" id="1.20.1560.10">
    <property type="entry name" value="ABC transporter type 1, transmembrane domain"/>
    <property type="match status" value="2"/>
</dbReference>
<sequence length="1255" mass="138571">MAYTLLLLRHVSTLASRVSPTLLDFEADVSKPAGLVSRLTLSWIRNGVETRLDSPEIQDILKPATSQHLAAYNTDSHPSSLLAALLRYVSRDLLRQGAWAALASLLLFVPALILHAILVGIESPETMRTNRAWLLITSLFFSGLVSAIANTQCQWTGSKIYARLNGLLTGDIYAKMLHLPLLVDATKKILTNEFILSIINVDTTIVSEMGAHLHQLCAMPMQLVFAACALYTISGISGVFGLAIYVVFLPLLTFLSAGHAAAKQKTLGATRARTESTADFLSAIRAIKYLAWEKCIKSQVLGLREEELSRKKNWILWGSAFTTACSAMPLIATASALFFQSVVLHTPMRNSTAFPVLVVFVALRLPMERAAQVMSLLSQARISANRIDETLREQKGEIEQPVPCIDSGKLGFENATLRWSTNKGLSQRQHSSMIESMLSGFRLSDLNIEFLIGKINVVFGHPGCGKSSLLLALFGEMELVAQPSDSRSSAAYCSQQPWIQDETIRDNITFGLPFVYQRYKYVLEAVKLIEELPTLYRGDLTVVGENGWRLSLSQRQRVSLARALYSEAQYIIVDDCFSVFDEATTRYILTRAFKGPLMNGRTCILATQHVRRVVPYADHAICLDRGRVRAQGTVLKLVTLRVLSSDFLTAARTSTIILPAQDLTVNGTGFVFKNFSKAPNRYEREPRFACHYEPYEGTKDASWPSVEMIVNYVGARYDLRLTLCVITIQQLLFAAMGLWIEKWSSSGPSPSSQMVGFAIYSALTISSVVLSLARDMMSSRIGTQISRTIHDRLFSAILHAKFRFLDCCSEPQTAQTFGSDLNVVDQEAAPLCIMSLKLAARLVITIVLLTILLPCSSLVLAIFCAACATVATRYTYSWGALRTVEKKRQPVCDKHLEETLTGNVTIRAFQRDKEFMIQSQEKTAQRLQPSMAICASRQWLSLRVSFLASILSCSMAALGIQYANASNTKSGIIGLVLACCMALPDAITNLIELGAILSQHTFGAVERIRQHINAEQEHLERIKDEDPFSRWPQRGGVRFRDFSFYYEGKGQVPAIKMLDINIKAGSRVAMLGPSGCGKSTMGLAMIRGIEPSSGKIILDGVDIGSLSLHALRRLVTFVPSDAATSLFPSESLRLNLDPQLQCSEDEIHQVLQTLQLSGLFSADLNDMMPATLSQGQKQLVCIARALLQKPLVLFLDQATSLMDSDMENMVQETLRDRLAPTTTVITVTDRLTSIADYDYVYIMEAGAIEISGHVG</sequence>
<dbReference type="PANTHER" id="PTHR24223:SF353">
    <property type="entry name" value="ABC TRANSPORTER ATP-BINDING PROTEIN_PERMEASE VMR1-RELATED"/>
    <property type="match status" value="1"/>
</dbReference>
<gene>
    <name evidence="13" type="ORF">CDD82_1740</name>
</gene>
<organism evidence="13 14">
    <name type="scientific">Ophiocordyceps australis</name>
    <dbReference type="NCBI Taxonomy" id="1399860"/>
    <lineage>
        <taxon>Eukaryota</taxon>
        <taxon>Fungi</taxon>
        <taxon>Dikarya</taxon>
        <taxon>Ascomycota</taxon>
        <taxon>Pezizomycotina</taxon>
        <taxon>Sordariomycetes</taxon>
        <taxon>Hypocreomycetidae</taxon>
        <taxon>Hypocreales</taxon>
        <taxon>Ophiocordycipitaceae</taxon>
        <taxon>Ophiocordyceps</taxon>
    </lineage>
</organism>
<evidence type="ECO:0000313" key="14">
    <source>
        <dbReference type="Proteomes" id="UP000224854"/>
    </source>
</evidence>
<keyword evidence="10" id="KW-0732">Signal</keyword>
<evidence type="ECO:0000259" key="11">
    <source>
        <dbReference type="PROSITE" id="PS50893"/>
    </source>
</evidence>
<name>A0A2C5ZMB4_9HYPO</name>
<dbReference type="EMBL" id="NJEU01000155">
    <property type="protein sequence ID" value="PHH80441.1"/>
    <property type="molecule type" value="Genomic_DNA"/>
</dbReference>
<evidence type="ECO:0000256" key="9">
    <source>
        <dbReference type="SAM" id="Phobius"/>
    </source>
</evidence>
<feature type="transmembrane region" description="Helical" evidence="9">
    <location>
        <begin position="132"/>
        <end position="149"/>
    </location>
</feature>
<feature type="domain" description="ABC transporter" evidence="11">
    <location>
        <begin position="428"/>
        <end position="650"/>
    </location>
</feature>
<evidence type="ECO:0000259" key="12">
    <source>
        <dbReference type="PROSITE" id="PS50929"/>
    </source>
</evidence>
<accession>A0A2C5ZMB4</accession>
<dbReference type="PANTHER" id="PTHR24223">
    <property type="entry name" value="ATP-BINDING CASSETTE SUB-FAMILY C"/>
    <property type="match status" value="1"/>
</dbReference>
<feature type="transmembrane region" description="Helical" evidence="9">
    <location>
        <begin position="97"/>
        <end position="120"/>
    </location>
</feature>
<feature type="domain" description="ABC transmembrane type-1" evidence="12">
    <location>
        <begin position="721"/>
        <end position="999"/>
    </location>
</feature>
<keyword evidence="5" id="KW-0547">Nucleotide-binding</keyword>
<dbReference type="InterPro" id="IPR036640">
    <property type="entry name" value="ABC1_TM_sf"/>
</dbReference>
<keyword evidence="7 9" id="KW-1133">Transmembrane helix</keyword>
<dbReference type="SUPFAM" id="SSF90123">
    <property type="entry name" value="ABC transporter transmembrane region"/>
    <property type="match status" value="2"/>
</dbReference>
<dbReference type="SMART" id="SM00382">
    <property type="entry name" value="AAA"/>
    <property type="match status" value="2"/>
</dbReference>
<keyword evidence="6" id="KW-0067">ATP-binding</keyword>
<comment type="caution">
    <text evidence="13">The sequence shown here is derived from an EMBL/GenBank/DDBJ whole genome shotgun (WGS) entry which is preliminary data.</text>
</comment>
<evidence type="ECO:0000256" key="10">
    <source>
        <dbReference type="SAM" id="SignalP"/>
    </source>
</evidence>
<evidence type="ECO:0000256" key="4">
    <source>
        <dbReference type="ARBA" id="ARBA00022737"/>
    </source>
</evidence>
<evidence type="ECO:0000256" key="5">
    <source>
        <dbReference type="ARBA" id="ARBA00022741"/>
    </source>
</evidence>
<evidence type="ECO:0000256" key="6">
    <source>
        <dbReference type="ARBA" id="ARBA00022840"/>
    </source>
</evidence>
<dbReference type="PROSITE" id="PS50929">
    <property type="entry name" value="ABC_TM1F"/>
    <property type="match status" value="2"/>
</dbReference>
<keyword evidence="4" id="KW-0677">Repeat</keyword>
<dbReference type="PROSITE" id="PS50893">
    <property type="entry name" value="ABC_TRANSPORTER_2"/>
    <property type="match status" value="2"/>
</dbReference>
<feature type="transmembrane region" description="Helical" evidence="9">
    <location>
        <begin position="242"/>
        <end position="262"/>
    </location>
</feature>
<dbReference type="InterPro" id="IPR011527">
    <property type="entry name" value="ABC1_TM_dom"/>
</dbReference>
<keyword evidence="3 9" id="KW-0812">Transmembrane</keyword>
<dbReference type="GO" id="GO:0016887">
    <property type="term" value="F:ATP hydrolysis activity"/>
    <property type="evidence" value="ECO:0007669"/>
    <property type="project" value="InterPro"/>
</dbReference>
<dbReference type="PROSITE" id="PS00211">
    <property type="entry name" value="ABC_TRANSPORTER_1"/>
    <property type="match status" value="1"/>
</dbReference>
<dbReference type="InterPro" id="IPR003593">
    <property type="entry name" value="AAA+_ATPase"/>
</dbReference>
<reference evidence="13 14" key="1">
    <citation type="submission" date="2017-06" db="EMBL/GenBank/DDBJ databases">
        <title>Ant-infecting Ophiocordyceps genomes reveal a high diversity of potential behavioral manipulation genes and a possible major role for enterotoxins.</title>
        <authorList>
            <person name="De Bekker C."/>
            <person name="Evans H.C."/>
            <person name="Brachmann A."/>
            <person name="Hughes D.P."/>
        </authorList>
    </citation>
    <scope>NUCLEOTIDE SEQUENCE [LARGE SCALE GENOMIC DNA]</scope>
    <source>
        <strain evidence="13 14">1348a</strain>
    </source>
</reference>
<dbReference type="GO" id="GO:0140359">
    <property type="term" value="F:ABC-type transporter activity"/>
    <property type="evidence" value="ECO:0007669"/>
    <property type="project" value="InterPro"/>
</dbReference>
<feature type="domain" description="ABC transmembrane type-1" evidence="12">
    <location>
        <begin position="100"/>
        <end position="379"/>
    </location>
</feature>
<dbReference type="InterPro" id="IPR017871">
    <property type="entry name" value="ABC_transporter-like_CS"/>
</dbReference>
<feature type="transmembrane region" description="Helical" evidence="9">
    <location>
        <begin position="721"/>
        <end position="740"/>
    </location>
</feature>
<dbReference type="OrthoDB" id="6500128at2759"/>
<evidence type="ECO:0000313" key="13">
    <source>
        <dbReference type="EMBL" id="PHH80441.1"/>
    </source>
</evidence>